<dbReference type="InterPro" id="IPR029058">
    <property type="entry name" value="AB_hydrolase_fold"/>
</dbReference>
<dbReference type="SUPFAM" id="SSF53474">
    <property type="entry name" value="alpha/beta-Hydrolases"/>
    <property type="match status" value="1"/>
</dbReference>
<dbReference type="OrthoDB" id="19653at2759"/>
<evidence type="ECO:0000256" key="2">
    <source>
        <dbReference type="ARBA" id="ARBA00022487"/>
    </source>
</evidence>
<feature type="domain" description="Carboxylesterase type B" evidence="7">
    <location>
        <begin position="450"/>
        <end position="608"/>
    </location>
</feature>
<evidence type="ECO:0000313" key="8">
    <source>
        <dbReference type="EMBL" id="CAF4956487.1"/>
    </source>
</evidence>
<feature type="signal peptide" evidence="6">
    <location>
        <begin position="1"/>
        <end position="21"/>
    </location>
</feature>
<comment type="caution">
    <text evidence="8">The sequence shown here is derived from an EMBL/GenBank/DDBJ whole genome shotgun (WGS) entry which is preliminary data.</text>
</comment>
<evidence type="ECO:0000313" key="9">
    <source>
        <dbReference type="Proteomes" id="UP000663880"/>
    </source>
</evidence>
<reference evidence="8" key="1">
    <citation type="submission" date="2021-02" db="EMBL/GenBank/DDBJ databases">
        <authorList>
            <person name="Steward A R."/>
        </authorList>
    </citation>
    <scope>NUCLEOTIDE SEQUENCE</scope>
</reference>
<sequence length="621" mass="69389">MMHALCLVIYWFVCVFSYVEAAEAGGSPTVVTPSGTILGSLMTSRRGRPIHAFRGIRYAEPPIGELRFRLPVLITKYKEEVNATAEGPACPQDADPGYFLDEDCLKLNVYKPGNRNSTSLLPVVVYIHAGGYYSVSGRSDVAGPHYLLDKDLLLVTINYRLGSLGFLSTGDEEAPGNNGFKDQVTALRWVKRNIESFGGDPNCVTLAGYSAGGMSVALHTVSPMSKGLFHRAISMSGSPFSQIPRSQELLSLALRQARLVDCPHSSTRAIVDCLRTVPWRKLGDSLKGFRDFSIDPIIIWRPVIERDFGQERFLTEDAMVSIREGRISSVPFIVSQTRDEFFWEAFLVLDNFIYTSLINSDWYRVSPIAFMLPSPSDDAAAVLREAYAGSTCGSQRSYQRWTANSIPLMKPTRAGQLPTLAPTLGPMPFSRSTRWTNSVEANIGANVWSRPYVGNQSLENNTEDARNLGKLYGDAVIGFGVHRLVNLLSYQSQPTYRFVFEYMGNRSHYEDPATRKPVGVAHHDELIYLFSLRVAFEDIPLSPSHDSVMVDKLTTIVYNFARTGDPNPLWGTSPPTWVPFTPSNGTHLSISEQYTLGQDWYKERYRIWEQLYPLDYSLASL</sequence>
<dbReference type="InterPro" id="IPR002018">
    <property type="entry name" value="CarbesteraseB"/>
</dbReference>
<evidence type="ECO:0000256" key="5">
    <source>
        <dbReference type="ARBA" id="ARBA00023180"/>
    </source>
</evidence>
<feature type="chain" id="PRO_5033110437" description="Carboxylic ester hydrolase" evidence="6">
    <location>
        <begin position="22"/>
        <end position="621"/>
    </location>
</feature>
<dbReference type="InterPro" id="IPR050309">
    <property type="entry name" value="Type-B_Carboxylest/Lipase"/>
</dbReference>
<dbReference type="Gene3D" id="3.40.50.1820">
    <property type="entry name" value="alpha/beta hydrolase"/>
    <property type="match status" value="1"/>
</dbReference>
<gene>
    <name evidence="8" type="ORF">PMACD_LOCUS16261</name>
</gene>
<evidence type="ECO:0000256" key="3">
    <source>
        <dbReference type="ARBA" id="ARBA00022801"/>
    </source>
</evidence>
<dbReference type="Proteomes" id="UP000663880">
    <property type="component" value="Unassembled WGS sequence"/>
</dbReference>
<keyword evidence="2" id="KW-0719">Serine esterase</keyword>
<keyword evidence="9" id="KW-1185">Reference proteome</keyword>
<dbReference type="EMBL" id="CAJOBZ010000080">
    <property type="protein sequence ID" value="CAF4956487.1"/>
    <property type="molecule type" value="Genomic_DNA"/>
</dbReference>
<name>A0A821Y292_9NEOP</name>
<protein>
    <recommendedName>
        <fullName evidence="6">Carboxylic ester hydrolase</fullName>
        <ecNumber evidence="6">3.1.1.-</ecNumber>
    </recommendedName>
</protein>
<dbReference type="PROSITE" id="PS00122">
    <property type="entry name" value="CARBOXYLESTERASE_B_1"/>
    <property type="match status" value="1"/>
</dbReference>
<keyword evidence="3 6" id="KW-0378">Hydrolase</keyword>
<proteinExistence type="inferred from homology"/>
<dbReference type="EC" id="3.1.1.-" evidence="6"/>
<keyword evidence="5" id="KW-0325">Glycoprotein</keyword>
<organism evidence="8 9">
    <name type="scientific">Pieris macdunnoughi</name>
    <dbReference type="NCBI Taxonomy" id="345717"/>
    <lineage>
        <taxon>Eukaryota</taxon>
        <taxon>Metazoa</taxon>
        <taxon>Ecdysozoa</taxon>
        <taxon>Arthropoda</taxon>
        <taxon>Hexapoda</taxon>
        <taxon>Insecta</taxon>
        <taxon>Pterygota</taxon>
        <taxon>Neoptera</taxon>
        <taxon>Endopterygota</taxon>
        <taxon>Lepidoptera</taxon>
        <taxon>Glossata</taxon>
        <taxon>Ditrysia</taxon>
        <taxon>Papilionoidea</taxon>
        <taxon>Pieridae</taxon>
        <taxon>Pierinae</taxon>
        <taxon>Pieris</taxon>
    </lineage>
</organism>
<evidence type="ECO:0000256" key="4">
    <source>
        <dbReference type="ARBA" id="ARBA00023157"/>
    </source>
</evidence>
<comment type="similarity">
    <text evidence="1 6">Belongs to the type-B carboxylesterase/lipase family.</text>
</comment>
<dbReference type="Pfam" id="PF00135">
    <property type="entry name" value="COesterase"/>
    <property type="match status" value="2"/>
</dbReference>
<dbReference type="InterPro" id="IPR019826">
    <property type="entry name" value="Carboxylesterase_B_AS"/>
</dbReference>
<dbReference type="PANTHER" id="PTHR11559">
    <property type="entry name" value="CARBOXYLESTERASE"/>
    <property type="match status" value="1"/>
</dbReference>
<keyword evidence="6" id="KW-0732">Signal</keyword>
<dbReference type="AlphaFoldDB" id="A0A821Y292"/>
<evidence type="ECO:0000259" key="7">
    <source>
        <dbReference type="Pfam" id="PF00135"/>
    </source>
</evidence>
<dbReference type="GO" id="GO:0052689">
    <property type="term" value="F:carboxylic ester hydrolase activity"/>
    <property type="evidence" value="ECO:0007669"/>
    <property type="project" value="UniProtKB-KW"/>
</dbReference>
<feature type="domain" description="Carboxylesterase type B" evidence="7">
    <location>
        <begin position="27"/>
        <end position="388"/>
    </location>
</feature>
<keyword evidence="4" id="KW-1015">Disulfide bond</keyword>
<evidence type="ECO:0000256" key="6">
    <source>
        <dbReference type="RuleBase" id="RU361235"/>
    </source>
</evidence>
<accession>A0A821Y292</accession>
<evidence type="ECO:0000256" key="1">
    <source>
        <dbReference type="ARBA" id="ARBA00005964"/>
    </source>
</evidence>